<keyword evidence="2" id="KW-0238">DNA-binding</keyword>
<dbReference type="InterPro" id="IPR010982">
    <property type="entry name" value="Lambda_DNA-bd_dom_sf"/>
</dbReference>
<dbReference type="SUPFAM" id="SSF47413">
    <property type="entry name" value="lambda repressor-like DNA-binding domains"/>
    <property type="match status" value="1"/>
</dbReference>
<evidence type="ECO:0000313" key="6">
    <source>
        <dbReference type="Proteomes" id="UP000194464"/>
    </source>
</evidence>
<dbReference type="Gene3D" id="1.10.260.40">
    <property type="entry name" value="lambda repressor-like DNA-binding domains"/>
    <property type="match status" value="1"/>
</dbReference>
<evidence type="ECO:0000313" key="5">
    <source>
        <dbReference type="EMBL" id="SMQ61078.1"/>
    </source>
</evidence>
<organism evidence="5 6">
    <name type="scientific">Plantibacter elymi</name>
    <name type="common">nom. nud.</name>
    <dbReference type="NCBI Taxonomy" id="199708"/>
    <lineage>
        <taxon>Bacteria</taxon>
        <taxon>Bacillati</taxon>
        <taxon>Actinomycetota</taxon>
        <taxon>Actinomycetes</taxon>
        <taxon>Micrococcales</taxon>
        <taxon>Microbacteriaceae</taxon>
        <taxon>Plantibacter</taxon>
    </lineage>
</organism>
<accession>A0ABY1RAW6</accession>
<evidence type="ECO:0000256" key="3">
    <source>
        <dbReference type="ARBA" id="ARBA00023163"/>
    </source>
</evidence>
<dbReference type="InterPro" id="IPR046335">
    <property type="entry name" value="LacI/GalR-like_sensor"/>
</dbReference>
<dbReference type="Pfam" id="PF13377">
    <property type="entry name" value="Peripla_BP_3"/>
    <property type="match status" value="1"/>
</dbReference>
<dbReference type="Proteomes" id="UP000194464">
    <property type="component" value="Unassembled WGS sequence"/>
</dbReference>
<dbReference type="InterPro" id="IPR028082">
    <property type="entry name" value="Peripla_BP_I"/>
</dbReference>
<dbReference type="PROSITE" id="PS50932">
    <property type="entry name" value="HTH_LACI_2"/>
    <property type="match status" value="1"/>
</dbReference>
<dbReference type="SUPFAM" id="SSF53822">
    <property type="entry name" value="Periplasmic binding protein-like I"/>
    <property type="match status" value="1"/>
</dbReference>
<dbReference type="PANTHER" id="PTHR30146:SF153">
    <property type="entry name" value="LACTOSE OPERON REPRESSOR"/>
    <property type="match status" value="1"/>
</dbReference>
<dbReference type="InterPro" id="IPR000843">
    <property type="entry name" value="HTH_LacI"/>
</dbReference>
<keyword evidence="1" id="KW-0805">Transcription regulation</keyword>
<evidence type="ECO:0000256" key="1">
    <source>
        <dbReference type="ARBA" id="ARBA00023015"/>
    </source>
</evidence>
<evidence type="ECO:0000259" key="4">
    <source>
        <dbReference type="PROSITE" id="PS50932"/>
    </source>
</evidence>
<evidence type="ECO:0000256" key="2">
    <source>
        <dbReference type="ARBA" id="ARBA00023125"/>
    </source>
</evidence>
<dbReference type="CDD" id="cd01392">
    <property type="entry name" value="HTH_LacI"/>
    <property type="match status" value="1"/>
</dbReference>
<gene>
    <name evidence="5" type="ORF">SAMN06295909_0541</name>
</gene>
<keyword evidence="6" id="KW-1185">Reference proteome</keyword>
<dbReference type="EMBL" id="FXWJ01000001">
    <property type="protein sequence ID" value="SMQ61078.1"/>
    <property type="molecule type" value="Genomic_DNA"/>
</dbReference>
<dbReference type="RefSeq" id="WP_207568167.1">
    <property type="nucleotide sequence ID" value="NZ_FXWJ01000001.1"/>
</dbReference>
<comment type="caution">
    <text evidence="5">The sequence shown here is derived from an EMBL/GenBank/DDBJ whole genome shotgun (WGS) entry which is preliminary data.</text>
</comment>
<name>A0ABY1RAW6_9MICO</name>
<reference evidence="5 6" key="1">
    <citation type="submission" date="2017-04" db="EMBL/GenBank/DDBJ databases">
        <authorList>
            <person name="Varghese N."/>
            <person name="Submissions S."/>
        </authorList>
    </citation>
    <scope>NUCLEOTIDE SEQUENCE [LARGE SCALE GENOMIC DNA]</scope>
    <source>
        <strain evidence="5 6">VKM Ac-1784</strain>
    </source>
</reference>
<feature type="domain" description="HTH lacI-type" evidence="4">
    <location>
        <begin position="9"/>
        <end position="61"/>
    </location>
</feature>
<protein>
    <submittedName>
        <fullName evidence="5">Transcriptional regulator, LacI family</fullName>
    </submittedName>
</protein>
<dbReference type="PANTHER" id="PTHR30146">
    <property type="entry name" value="LACI-RELATED TRANSCRIPTIONAL REPRESSOR"/>
    <property type="match status" value="1"/>
</dbReference>
<dbReference type="Gene3D" id="3.40.50.2300">
    <property type="match status" value="2"/>
</dbReference>
<proteinExistence type="predicted"/>
<dbReference type="Pfam" id="PF00356">
    <property type="entry name" value="LacI"/>
    <property type="match status" value="1"/>
</dbReference>
<dbReference type="SMART" id="SM00354">
    <property type="entry name" value="HTH_LACI"/>
    <property type="match status" value="1"/>
</dbReference>
<sequence>MARTPMTGPTLASIAERAGVSIATVSKVINGRSGMSEATRARVEEAVRELGYRPTPRSIPGAPRSIHVVFDTLHSVYSLRVLDGMVAAARRSDVDLVTRVLSPGSEFVENGIGGAAAGGVALDRSFIDGVAARGAIGMIVVTTPIAVDVVDACLDAGIALVAVDSPDPLDRSVASIGSSHGAGGQQAVEYLLDLGHRRIAFVGGNPANPGLRARAVGYREALRGAGIPLDPDLVSEEGMGTSSTAVLRMLALDEPPTAVFATNDADAFAVIRTVVQAGLRVPDDVSVVGYDDTYSAMLTVPRLTTVHTSMHDIGRAAVDTLLRLHAGEKPFSHHLELATMLVERESTAPRLTSAP</sequence>
<keyword evidence="3" id="KW-0804">Transcription</keyword>